<dbReference type="Proteomes" id="UP001064632">
    <property type="component" value="Chromosome"/>
</dbReference>
<keyword evidence="1" id="KW-0732">Signal</keyword>
<sequence>MKRLIVTAAALVAVAALLSLRVAQAQQNDVTPRKEIDPWDRAAVNQVQAKRWLGFGSTQRTTDTTMVPSAVGAKVCVTNVGTTQAPSGPMAPRYGPQSETRNERIVVVNGNVINLCK</sequence>
<feature type="chain" id="PRO_5045622303" evidence="1">
    <location>
        <begin position="26"/>
        <end position="117"/>
    </location>
</feature>
<evidence type="ECO:0000256" key="1">
    <source>
        <dbReference type="SAM" id="SignalP"/>
    </source>
</evidence>
<protein>
    <submittedName>
        <fullName evidence="2">Uncharacterized protein</fullName>
    </submittedName>
</protein>
<feature type="signal peptide" evidence="1">
    <location>
        <begin position="1"/>
        <end position="25"/>
    </location>
</feature>
<proteinExistence type="predicted"/>
<accession>A0ABY6B9N6</accession>
<name>A0ABY6B9N6_9GAMM</name>
<reference evidence="2" key="1">
    <citation type="submission" date="2022-09" db="EMBL/GenBank/DDBJ databases">
        <title>Tahibacter sp. nov., isolated from a fresh water.</title>
        <authorList>
            <person name="Baek J.H."/>
            <person name="Lee J.K."/>
            <person name="Kim J.M."/>
            <person name="Jeon C.O."/>
        </authorList>
    </citation>
    <scope>NUCLEOTIDE SEQUENCE</scope>
    <source>
        <strain evidence="2">W38</strain>
    </source>
</reference>
<evidence type="ECO:0000313" key="3">
    <source>
        <dbReference type="Proteomes" id="UP001064632"/>
    </source>
</evidence>
<evidence type="ECO:0000313" key="2">
    <source>
        <dbReference type="EMBL" id="UXI66570.1"/>
    </source>
</evidence>
<dbReference type="RefSeq" id="WP_261693554.1">
    <property type="nucleotide sequence ID" value="NZ_CP104694.1"/>
</dbReference>
<dbReference type="EMBL" id="CP104694">
    <property type="protein sequence ID" value="UXI66570.1"/>
    <property type="molecule type" value="Genomic_DNA"/>
</dbReference>
<keyword evidence="3" id="KW-1185">Reference proteome</keyword>
<gene>
    <name evidence="2" type="ORF">N4264_17680</name>
</gene>
<organism evidence="2 3">
    <name type="scientific">Tahibacter amnicola</name>
    <dbReference type="NCBI Taxonomy" id="2976241"/>
    <lineage>
        <taxon>Bacteria</taxon>
        <taxon>Pseudomonadati</taxon>
        <taxon>Pseudomonadota</taxon>
        <taxon>Gammaproteobacteria</taxon>
        <taxon>Lysobacterales</taxon>
        <taxon>Rhodanobacteraceae</taxon>
        <taxon>Tahibacter</taxon>
    </lineage>
</organism>